<dbReference type="GO" id="GO:0004743">
    <property type="term" value="F:pyruvate kinase activity"/>
    <property type="evidence" value="ECO:0007669"/>
    <property type="project" value="UniProtKB-EC"/>
</dbReference>
<name>A0A0F9I8L3_9ZZZZ</name>
<organism evidence="14">
    <name type="scientific">marine sediment metagenome</name>
    <dbReference type="NCBI Taxonomy" id="412755"/>
    <lineage>
        <taxon>unclassified sequences</taxon>
        <taxon>metagenomes</taxon>
        <taxon>ecological metagenomes</taxon>
    </lineage>
</organism>
<evidence type="ECO:0000256" key="4">
    <source>
        <dbReference type="ARBA" id="ARBA00022679"/>
    </source>
</evidence>
<dbReference type="SUPFAM" id="SSF52935">
    <property type="entry name" value="PK C-terminal domain-like"/>
    <property type="match status" value="1"/>
</dbReference>
<evidence type="ECO:0000256" key="3">
    <source>
        <dbReference type="ARBA" id="ARBA00012142"/>
    </source>
</evidence>
<keyword evidence="6" id="KW-0547">Nucleotide-binding</keyword>
<evidence type="ECO:0000313" key="14">
    <source>
        <dbReference type="EMBL" id="KKM23862.1"/>
    </source>
</evidence>
<dbReference type="NCBIfam" id="NF004491">
    <property type="entry name" value="PRK05826.1"/>
    <property type="match status" value="1"/>
</dbReference>
<evidence type="ECO:0000256" key="7">
    <source>
        <dbReference type="ARBA" id="ARBA00022777"/>
    </source>
</evidence>
<dbReference type="Pfam" id="PF00224">
    <property type="entry name" value="PK"/>
    <property type="match status" value="1"/>
</dbReference>
<proteinExistence type="inferred from homology"/>
<accession>A0A0F9I8L3</accession>
<dbReference type="InterPro" id="IPR015793">
    <property type="entry name" value="Pyrv_Knase_brl"/>
</dbReference>
<dbReference type="InterPro" id="IPR036918">
    <property type="entry name" value="Pyrv_Knase_C_sf"/>
</dbReference>
<keyword evidence="7" id="KW-0418">Kinase</keyword>
<evidence type="ECO:0000256" key="10">
    <source>
        <dbReference type="ARBA" id="ARBA00023152"/>
    </source>
</evidence>
<keyword evidence="5" id="KW-0479">Metal-binding</keyword>
<dbReference type="SUPFAM" id="SSF50800">
    <property type="entry name" value="PK beta-barrel domain-like"/>
    <property type="match status" value="1"/>
</dbReference>
<dbReference type="Gene3D" id="3.40.1380.20">
    <property type="entry name" value="Pyruvate kinase, C-terminal domain"/>
    <property type="match status" value="1"/>
</dbReference>
<dbReference type="GO" id="GO:0016301">
    <property type="term" value="F:kinase activity"/>
    <property type="evidence" value="ECO:0007669"/>
    <property type="project" value="UniProtKB-KW"/>
</dbReference>
<evidence type="ECO:0000256" key="11">
    <source>
        <dbReference type="ARBA" id="ARBA00023317"/>
    </source>
</evidence>
<evidence type="ECO:0000256" key="9">
    <source>
        <dbReference type="ARBA" id="ARBA00022842"/>
    </source>
</evidence>
<dbReference type="InterPro" id="IPR015813">
    <property type="entry name" value="Pyrv/PenolPyrv_kinase-like_dom"/>
</dbReference>
<evidence type="ECO:0000259" key="13">
    <source>
        <dbReference type="Pfam" id="PF02887"/>
    </source>
</evidence>
<comment type="pathway">
    <text evidence="1">Carbohydrate degradation; glycolysis; pyruvate from D-glyceraldehyde 3-phosphate: step 5/5.</text>
</comment>
<feature type="domain" description="Pyruvate kinase C-terminal" evidence="13">
    <location>
        <begin position="298"/>
        <end position="409"/>
    </location>
</feature>
<gene>
    <name evidence="14" type="ORF">LCGC14_1610870</name>
</gene>
<dbReference type="InterPro" id="IPR015806">
    <property type="entry name" value="Pyrv_Knase_insert_dom_sf"/>
</dbReference>
<evidence type="ECO:0000256" key="6">
    <source>
        <dbReference type="ARBA" id="ARBA00022741"/>
    </source>
</evidence>
<dbReference type="GO" id="GO:0030955">
    <property type="term" value="F:potassium ion binding"/>
    <property type="evidence" value="ECO:0007669"/>
    <property type="project" value="InterPro"/>
</dbReference>
<evidence type="ECO:0000256" key="1">
    <source>
        <dbReference type="ARBA" id="ARBA00004997"/>
    </source>
</evidence>
<reference evidence="14" key="1">
    <citation type="journal article" date="2015" name="Nature">
        <title>Complex archaea that bridge the gap between prokaryotes and eukaryotes.</title>
        <authorList>
            <person name="Spang A."/>
            <person name="Saw J.H."/>
            <person name="Jorgensen S.L."/>
            <person name="Zaremba-Niedzwiedzka K."/>
            <person name="Martijn J."/>
            <person name="Lind A.E."/>
            <person name="van Eijk R."/>
            <person name="Schleper C."/>
            <person name="Guy L."/>
            <person name="Ettema T.J."/>
        </authorList>
    </citation>
    <scope>NUCLEOTIDE SEQUENCE</scope>
</reference>
<dbReference type="AlphaFoldDB" id="A0A0F9I8L3"/>
<dbReference type="SUPFAM" id="SSF51621">
    <property type="entry name" value="Phosphoenolpyruvate/pyruvate domain"/>
    <property type="match status" value="1"/>
</dbReference>
<dbReference type="Gene3D" id="3.20.20.60">
    <property type="entry name" value="Phosphoenolpyruvate-binding domains"/>
    <property type="match status" value="1"/>
</dbReference>
<comment type="similarity">
    <text evidence="2">Belongs to the pyruvate kinase family.</text>
</comment>
<evidence type="ECO:0000256" key="2">
    <source>
        <dbReference type="ARBA" id="ARBA00008663"/>
    </source>
</evidence>
<dbReference type="InterPro" id="IPR040442">
    <property type="entry name" value="Pyrv_kinase-like_dom_sf"/>
</dbReference>
<keyword evidence="8" id="KW-0067">ATP-binding</keyword>
<dbReference type="Pfam" id="PF02887">
    <property type="entry name" value="PK_C"/>
    <property type="match status" value="1"/>
</dbReference>
<evidence type="ECO:0000256" key="5">
    <source>
        <dbReference type="ARBA" id="ARBA00022723"/>
    </source>
</evidence>
<evidence type="ECO:0000259" key="12">
    <source>
        <dbReference type="Pfam" id="PF00224"/>
    </source>
</evidence>
<dbReference type="GO" id="GO:0000287">
    <property type="term" value="F:magnesium ion binding"/>
    <property type="evidence" value="ECO:0007669"/>
    <property type="project" value="InterPro"/>
</dbReference>
<dbReference type="FunFam" id="2.40.33.10:FF:000001">
    <property type="entry name" value="Pyruvate kinase"/>
    <property type="match status" value="1"/>
</dbReference>
<dbReference type="Gene3D" id="2.40.33.10">
    <property type="entry name" value="PK beta-barrel domain-like"/>
    <property type="match status" value="1"/>
</dbReference>
<dbReference type="InterPro" id="IPR011037">
    <property type="entry name" value="Pyrv_Knase-like_insert_dom_sf"/>
</dbReference>
<evidence type="ECO:0000256" key="8">
    <source>
        <dbReference type="ARBA" id="ARBA00022840"/>
    </source>
</evidence>
<dbReference type="InterPro" id="IPR015795">
    <property type="entry name" value="Pyrv_Knase_C"/>
</dbReference>
<keyword evidence="10" id="KW-0324">Glycolysis</keyword>
<feature type="domain" description="Pyruvate kinase barrel" evidence="12">
    <location>
        <begin position="3"/>
        <end position="264"/>
    </location>
</feature>
<sequence length="412" mass="43485">MGRPIAIMADLCGPKIRVGEIGGGSCTLVEGAEVTIRREPVTGSAEEISTTLPELVDAVRPGDALLLDDGRIRLEVLRVDGPEKVVCQVVDGGVLSSGKGVNLPQTDLKLPALTEKDHRDAAWIGRRDFDLVALSFVQRAEDVEQLRSLLPGDMRIVAKIEKPQALERIDAIVASADGIMVARGDLGVEMSLPSVPIAQKRLVNLCRASGKACIVATQMLETMTHEPSPTRAEVADVANAVLDGTDAVMLSGETAVGRYPVKAVAMMNDIAAQAEQYERTCPTTVAVHYAPARTTAALSAAVRAVLAEEDIAAAVVYTASGTTAAVLAQQRLAVPILAMAPSQRVVRQMCLLFGVQPVLEPVPEHTREVLAAAEKHLKEAALVDAGQRIVVLSGRPIGQPGATSTLVVHRIG</sequence>
<keyword evidence="11" id="KW-0670">Pyruvate</keyword>
<protein>
    <recommendedName>
        <fullName evidence="3">pyruvate kinase</fullName>
        <ecNumber evidence="3">2.7.1.40</ecNumber>
    </recommendedName>
</protein>
<dbReference type="EMBL" id="LAZR01013039">
    <property type="protein sequence ID" value="KKM23862.1"/>
    <property type="molecule type" value="Genomic_DNA"/>
</dbReference>
<dbReference type="InterPro" id="IPR001697">
    <property type="entry name" value="Pyr_Knase"/>
</dbReference>
<dbReference type="PANTHER" id="PTHR11817">
    <property type="entry name" value="PYRUVATE KINASE"/>
    <property type="match status" value="1"/>
</dbReference>
<dbReference type="UniPathway" id="UPA00109">
    <property type="reaction ID" value="UER00188"/>
</dbReference>
<dbReference type="NCBIfam" id="TIGR01064">
    <property type="entry name" value="pyruv_kin"/>
    <property type="match status" value="1"/>
</dbReference>
<comment type="caution">
    <text evidence="14">The sequence shown here is derived from an EMBL/GenBank/DDBJ whole genome shotgun (WGS) entry which is preliminary data.</text>
</comment>
<keyword evidence="4" id="KW-0808">Transferase</keyword>
<dbReference type="GO" id="GO:0005524">
    <property type="term" value="F:ATP binding"/>
    <property type="evidence" value="ECO:0007669"/>
    <property type="project" value="UniProtKB-KW"/>
</dbReference>
<dbReference type="EC" id="2.7.1.40" evidence="3"/>
<dbReference type="PRINTS" id="PR01050">
    <property type="entry name" value="PYRUVTKNASE"/>
</dbReference>
<keyword evidence="9" id="KW-0460">Magnesium</keyword>